<sequence length="66" mass="6986">MPLLDAKEAAELVKLAPATLAKLRVVGGGPPYIKIGARVVYEVADLEAWVAARGKRRSTSDTPRAA</sequence>
<name>W0RMZ9_9BACT</name>
<dbReference type="Pfam" id="PF12728">
    <property type="entry name" value="HTH_17"/>
    <property type="match status" value="1"/>
</dbReference>
<dbReference type="Proteomes" id="UP000019151">
    <property type="component" value="Chromosome"/>
</dbReference>
<reference evidence="2 3" key="1">
    <citation type="journal article" date="2014" name="Genome Announc.">
        <title>Genome Sequence and Methylome of Soil Bacterium Gemmatirosa kalamazoonensis KBS708T, a Member of the Rarely Cultivated Gemmatimonadetes Phylum.</title>
        <authorList>
            <person name="Debruyn J.M."/>
            <person name="Radosevich M."/>
            <person name="Wommack K.E."/>
            <person name="Polson S.W."/>
            <person name="Hauser L.J."/>
            <person name="Fawaz M.N."/>
            <person name="Korlach J."/>
            <person name="Tsai Y.C."/>
        </authorList>
    </citation>
    <scope>NUCLEOTIDE SEQUENCE [LARGE SCALE GENOMIC DNA]</scope>
    <source>
        <strain evidence="2 3">KBS708</strain>
    </source>
</reference>
<dbReference type="eggNOG" id="COG3311">
    <property type="taxonomic scope" value="Bacteria"/>
</dbReference>
<proteinExistence type="predicted"/>
<dbReference type="InterPro" id="IPR009061">
    <property type="entry name" value="DNA-bd_dom_put_sf"/>
</dbReference>
<organism evidence="2 3">
    <name type="scientific">Gemmatirosa kalamazoonensis</name>
    <dbReference type="NCBI Taxonomy" id="861299"/>
    <lineage>
        <taxon>Bacteria</taxon>
        <taxon>Pseudomonadati</taxon>
        <taxon>Gemmatimonadota</taxon>
        <taxon>Gemmatimonadia</taxon>
        <taxon>Gemmatimonadales</taxon>
        <taxon>Gemmatimonadaceae</taxon>
        <taxon>Gemmatirosa</taxon>
    </lineage>
</organism>
<dbReference type="InParanoid" id="W0RMZ9"/>
<evidence type="ECO:0000259" key="1">
    <source>
        <dbReference type="Pfam" id="PF12728"/>
    </source>
</evidence>
<dbReference type="EMBL" id="CP007128">
    <property type="protein sequence ID" value="AHG91862.1"/>
    <property type="molecule type" value="Genomic_DNA"/>
</dbReference>
<keyword evidence="3" id="KW-1185">Reference proteome</keyword>
<dbReference type="STRING" id="861299.J421_4325"/>
<dbReference type="SUPFAM" id="SSF46955">
    <property type="entry name" value="Putative DNA-binding domain"/>
    <property type="match status" value="1"/>
</dbReference>
<dbReference type="RefSeq" id="WP_201773064.1">
    <property type="nucleotide sequence ID" value="NZ_CP007128.1"/>
</dbReference>
<evidence type="ECO:0000313" key="2">
    <source>
        <dbReference type="EMBL" id="AHG91862.1"/>
    </source>
</evidence>
<accession>W0RMZ9</accession>
<dbReference type="InterPro" id="IPR041657">
    <property type="entry name" value="HTH_17"/>
</dbReference>
<dbReference type="KEGG" id="gba:J421_4325"/>
<gene>
    <name evidence="2" type="ORF">J421_4325</name>
</gene>
<evidence type="ECO:0000313" key="3">
    <source>
        <dbReference type="Proteomes" id="UP000019151"/>
    </source>
</evidence>
<dbReference type="AlphaFoldDB" id="W0RMZ9"/>
<protein>
    <recommendedName>
        <fullName evidence="1">Helix-turn-helix domain-containing protein</fullName>
    </recommendedName>
</protein>
<feature type="domain" description="Helix-turn-helix" evidence="1">
    <location>
        <begin position="3"/>
        <end position="53"/>
    </location>
</feature>
<dbReference type="HOGENOM" id="CLU_140176_9_5_0"/>